<gene>
    <name evidence="3" type="ORF">NECHADRAFT_86933</name>
</gene>
<dbReference type="GeneID" id="9674426"/>
<name>C7ZI11_FUSV7</name>
<sequence length="1423" mass="156541">MDNTQQSLKRQRSLTSEDLDPPAKVRKSDVASDDSGLKRPRSPSSANGGPPAERPRLSAESTLVELEDKDEEPLEIGGLQVYNIRRALVGTHGEEFPLPASTTEKEGNLPTQSTVLGQKSPLARSPTASVAFVGDTKLLRFIPATIYIYQSAATTRAFHSQPYTEIVRVTGTEKLSLGTFVPTLAGSGWDIIQLIDPKLGFVETTNGLLDERGLFFETDLIFTGALQPVSDFLHHFFKQKEPGIHFSAWLGRERAYDRIESLETLMLRGTLRDVSVNIFDILEFREIGVELLGSRIYDMQTEKMKWHFGFGFFGHLHVTMPRSAVPLQVDYKLRKILSVWELELCLKNEDWVNVLGVDGLTLAEVMFIGRLDGSDPKSSKLSFDVTAVMQLRNATMQVRGVYSKELSVLLGNLTLQDVGEIFYELTKVHLDVFDYDVTFNAMSLTISSTELALYGAVTINGHTSVRGSLKLSKDGIEVRGAIGDITFDDWDLLIREAGFDAFIASKMKGETARSTKVSISGDVNFHGIDARAALFTEKHPKLGWVWTVYGEVSGDLSTSRLVPELKGNSMLDISLKRLAIIASSRDAAAGTLQGVPFDIVKGVQLCVTIDSIAAIEALLGGSVGGMVLRAAYTNGAFALSISLPAARTIRFSDDIWTGPIELSILAGPGVPSPKLLIAATLNFQVDGQPDDMPLQLELTLGADLIGATASAKMLTPWVNPFDAGKNVVIKTCVMEIGIIYTSFVATGALGSLAFGGQLAIGSKTAGAAFKFSQNPKEQLVDIFVENLGASDLMTFASLVADRKLPTVADDLLHFTKLNMYFSTGTTIGKDVYPPGISANGDLKLFGKRAQFNCTLGKAVKIMATIETFSLGPLTVRGATKRDPLVDIEFSAQAQKILIDGAVDIWEASTALHLDIGLLPKTTFDFFVHLKLSDLFLLKLEAQLKGAIDIKNYKTWEKADFNMYGLIEQRVIDYVTAQLDQQISAAHEAAKEGFEIVKQDMEAKEAVFKAGCDDAIKKLEIAKAIWLAKKAQVDSDFANASASAMAERKRLQGKVDEAEREFKNLIRQKQNELEQVHTNAENAIRVAQAAVDLKQRELDDGVRVAQAGVQVARADFIRRAEIVTNDIKSKQAEVDQAKREKEQLKDAIWRLERQRDAADWLDKWEYRGQIATAEGLLFTADQGLKLYERYLEEAKGARLASEYVQSEGAVRAAELALQTAQQVLTPGLNLAKQSFTEVNKTQQVLIQGAIEGLKFAETASDELKLFELAKRGLTEGDRVTQALLDTAQNAVDELSNSVEFVGFEAAKKGVQFAQENTKELNLARHAVEIAEDVVELELDLAKWATDHAKTTFNIRKVEFSGSVRSLVHPDEGGPPLIVKIEGTILGEEINWEIVWKPKFDLVKFIKELFTLLWEKIKELAKEIV</sequence>
<dbReference type="InParanoid" id="C7ZI11"/>
<dbReference type="OMA" id="ICVEAIV"/>
<reference evidence="3 4" key="1">
    <citation type="journal article" date="2009" name="PLoS Genet.">
        <title>The genome of Nectria haematococca: contribution of supernumerary chromosomes to gene expansion.</title>
        <authorList>
            <person name="Coleman J.J."/>
            <person name="Rounsley S.D."/>
            <person name="Rodriguez-Carres M."/>
            <person name="Kuo A."/>
            <person name="Wasmann C.C."/>
            <person name="Grimwood J."/>
            <person name="Schmutz J."/>
            <person name="Taga M."/>
            <person name="White G.J."/>
            <person name="Zhou S."/>
            <person name="Schwartz D.C."/>
            <person name="Freitag M."/>
            <person name="Ma L.J."/>
            <person name="Danchin E.G."/>
            <person name="Henrissat B."/>
            <person name="Coutinho P.M."/>
            <person name="Nelson D.R."/>
            <person name="Straney D."/>
            <person name="Napoli C.A."/>
            <person name="Barker B.M."/>
            <person name="Gribskov M."/>
            <person name="Rep M."/>
            <person name="Kroken S."/>
            <person name="Molnar I."/>
            <person name="Rensing C."/>
            <person name="Kennell J.C."/>
            <person name="Zamora J."/>
            <person name="Farman M.L."/>
            <person name="Selker E.U."/>
            <person name="Salamov A."/>
            <person name="Shapiro H."/>
            <person name="Pangilinan J."/>
            <person name="Lindquist E."/>
            <person name="Lamers C."/>
            <person name="Grigoriev I.V."/>
            <person name="Geiser D.M."/>
            <person name="Covert S.F."/>
            <person name="Temporini E."/>
            <person name="Vanetten H.D."/>
        </authorList>
    </citation>
    <scope>NUCLEOTIDE SEQUENCE [LARGE SCALE GENOMIC DNA]</scope>
    <source>
        <strain evidence="4">ATCC MYA-4622 / CBS 123669 / FGSC 9596 / NRRL 45880 / 77-13-4</strain>
    </source>
</reference>
<evidence type="ECO:0000256" key="2">
    <source>
        <dbReference type="SAM" id="MobiDB-lite"/>
    </source>
</evidence>
<dbReference type="eggNOG" id="ENOG502SH45">
    <property type="taxonomic scope" value="Eukaryota"/>
</dbReference>
<feature type="coiled-coil region" evidence="1">
    <location>
        <begin position="1040"/>
        <end position="1089"/>
    </location>
</feature>
<keyword evidence="1" id="KW-0175">Coiled coil</keyword>
<dbReference type="OrthoDB" id="3219467at2759"/>
<feature type="compositionally biased region" description="Polar residues" evidence="2">
    <location>
        <begin position="1"/>
        <end position="16"/>
    </location>
</feature>
<keyword evidence="4" id="KW-1185">Reference proteome</keyword>
<dbReference type="RefSeq" id="XP_003042090.1">
    <property type="nucleotide sequence ID" value="XM_003042044.1"/>
</dbReference>
<dbReference type="EMBL" id="GG698929">
    <property type="protein sequence ID" value="EEU36377.1"/>
    <property type="molecule type" value="Genomic_DNA"/>
</dbReference>
<dbReference type="Proteomes" id="UP000005206">
    <property type="component" value="Chromosome 11"/>
</dbReference>
<evidence type="ECO:0000313" key="4">
    <source>
        <dbReference type="Proteomes" id="UP000005206"/>
    </source>
</evidence>
<dbReference type="KEGG" id="nhe:NECHADRAFT_86933"/>
<evidence type="ECO:0000256" key="1">
    <source>
        <dbReference type="SAM" id="Coils"/>
    </source>
</evidence>
<dbReference type="STRING" id="660122.C7ZI11"/>
<accession>C7ZI11</accession>
<proteinExistence type="predicted"/>
<feature type="coiled-coil region" evidence="1">
    <location>
        <begin position="1119"/>
        <end position="1156"/>
    </location>
</feature>
<dbReference type="VEuPathDB" id="FungiDB:NECHADRAFT_86933"/>
<feature type="compositionally biased region" description="Basic and acidic residues" evidence="2">
    <location>
        <begin position="21"/>
        <end position="30"/>
    </location>
</feature>
<evidence type="ECO:0000313" key="3">
    <source>
        <dbReference type="EMBL" id="EEU36377.1"/>
    </source>
</evidence>
<dbReference type="HOGENOM" id="CLU_003469_0_0_1"/>
<protein>
    <submittedName>
        <fullName evidence="3">Uncharacterized protein</fullName>
    </submittedName>
</protein>
<feature type="region of interest" description="Disordered" evidence="2">
    <location>
        <begin position="1"/>
        <end position="57"/>
    </location>
</feature>
<organism evidence="3 4">
    <name type="scientific">Fusarium vanettenii (strain ATCC MYA-4622 / CBS 123669 / FGSC 9596 / NRRL 45880 / 77-13-4)</name>
    <name type="common">Fusarium solani subsp. pisi</name>
    <dbReference type="NCBI Taxonomy" id="660122"/>
    <lineage>
        <taxon>Eukaryota</taxon>
        <taxon>Fungi</taxon>
        <taxon>Dikarya</taxon>
        <taxon>Ascomycota</taxon>
        <taxon>Pezizomycotina</taxon>
        <taxon>Sordariomycetes</taxon>
        <taxon>Hypocreomycetidae</taxon>
        <taxon>Hypocreales</taxon>
        <taxon>Nectriaceae</taxon>
        <taxon>Fusarium</taxon>
        <taxon>Fusarium solani species complex</taxon>
        <taxon>Fusarium vanettenii</taxon>
    </lineage>
</organism>